<dbReference type="EMBL" id="JBHTAX010000004">
    <property type="protein sequence ID" value="MFC7192105.1"/>
    <property type="molecule type" value="Genomic_DNA"/>
</dbReference>
<sequence length="47" mass="4955">MCDWVAREDAVADRSAAAIEHAVANDHDVDSATIIANLPIGHGNVSR</sequence>
<dbReference type="AlphaFoldDB" id="A0ABD5YZ17"/>
<evidence type="ECO:0000313" key="1">
    <source>
        <dbReference type="EMBL" id="MFC7192105.1"/>
    </source>
</evidence>
<accession>A0ABD5YZ17</accession>
<protein>
    <submittedName>
        <fullName evidence="1">Uncharacterized protein</fullName>
    </submittedName>
</protein>
<name>A0ABD5YZ17_9EURY</name>
<dbReference type="RefSeq" id="WP_390206636.1">
    <property type="nucleotide sequence ID" value="NZ_JBHSZC010000003.1"/>
</dbReference>
<organism evidence="1 2">
    <name type="scientific">Halocatena marina</name>
    <dbReference type="NCBI Taxonomy" id="2934937"/>
    <lineage>
        <taxon>Archaea</taxon>
        <taxon>Methanobacteriati</taxon>
        <taxon>Methanobacteriota</taxon>
        <taxon>Stenosarchaea group</taxon>
        <taxon>Halobacteria</taxon>
        <taxon>Halobacteriales</taxon>
        <taxon>Natronomonadaceae</taxon>
        <taxon>Halocatena</taxon>
    </lineage>
</organism>
<proteinExistence type="predicted"/>
<evidence type="ECO:0000313" key="2">
    <source>
        <dbReference type="Proteomes" id="UP001596417"/>
    </source>
</evidence>
<comment type="caution">
    <text evidence="1">The sequence shown here is derived from an EMBL/GenBank/DDBJ whole genome shotgun (WGS) entry which is preliminary data.</text>
</comment>
<reference evidence="1 2" key="1">
    <citation type="journal article" date="2019" name="Int. J. Syst. Evol. Microbiol.">
        <title>The Global Catalogue of Microorganisms (GCM) 10K type strain sequencing project: providing services to taxonomists for standard genome sequencing and annotation.</title>
        <authorList>
            <consortium name="The Broad Institute Genomics Platform"/>
            <consortium name="The Broad Institute Genome Sequencing Center for Infectious Disease"/>
            <person name="Wu L."/>
            <person name="Ma J."/>
        </authorList>
    </citation>
    <scope>NUCLEOTIDE SEQUENCE [LARGE SCALE GENOMIC DNA]</scope>
    <source>
        <strain evidence="1 2">RDMS1</strain>
    </source>
</reference>
<gene>
    <name evidence="1" type="ORF">ACFQL7_21380</name>
</gene>
<dbReference type="Proteomes" id="UP001596417">
    <property type="component" value="Unassembled WGS sequence"/>
</dbReference>
<keyword evidence="2" id="KW-1185">Reference proteome</keyword>